<dbReference type="PROSITE" id="PS50268">
    <property type="entry name" value="CADHERIN_2"/>
    <property type="match status" value="3"/>
</dbReference>
<dbReference type="GO" id="GO:0007156">
    <property type="term" value="P:homophilic cell adhesion via plasma membrane adhesion molecules"/>
    <property type="evidence" value="ECO:0007669"/>
    <property type="project" value="InterPro"/>
</dbReference>
<dbReference type="OrthoDB" id="6148632at2759"/>
<feature type="compositionally biased region" description="Basic and acidic residues" evidence="6">
    <location>
        <begin position="683"/>
        <end position="698"/>
    </location>
</feature>
<evidence type="ECO:0000256" key="4">
    <source>
        <dbReference type="ARBA" id="ARBA00023180"/>
    </source>
</evidence>
<dbReference type="PANTHER" id="PTHR24028:SF328">
    <property type="entry name" value="CADHERIN-3"/>
    <property type="match status" value="1"/>
</dbReference>
<evidence type="ECO:0000259" key="9">
    <source>
        <dbReference type="PROSITE" id="PS50268"/>
    </source>
</evidence>
<dbReference type="Gene3D" id="1.20.5.930">
    <property type="entry name" value="Bicelle-embedded integrin alpha(iib) transmembrane segment"/>
    <property type="match status" value="1"/>
</dbReference>
<dbReference type="Proteomes" id="UP001165740">
    <property type="component" value="Chromosome 17"/>
</dbReference>
<keyword evidence="3 7" id="KW-1133">Transmembrane helix</keyword>
<evidence type="ECO:0000256" key="5">
    <source>
        <dbReference type="PROSITE-ProRule" id="PRU00043"/>
    </source>
</evidence>
<dbReference type="GO" id="GO:0005886">
    <property type="term" value="C:plasma membrane"/>
    <property type="evidence" value="ECO:0007669"/>
    <property type="project" value="TreeGrafter"/>
</dbReference>
<feature type="chain" id="PRO_5040898864" evidence="8">
    <location>
        <begin position="20"/>
        <end position="717"/>
    </location>
</feature>
<dbReference type="GeneID" id="106074432"/>
<dbReference type="PRINTS" id="PR00205">
    <property type="entry name" value="CADHERIN"/>
</dbReference>
<reference evidence="11" key="1">
    <citation type="submission" date="2025-08" db="UniProtKB">
        <authorList>
            <consortium name="RefSeq"/>
        </authorList>
    </citation>
    <scope>IDENTIFICATION</scope>
</reference>
<feature type="compositionally biased region" description="Basic and acidic residues" evidence="6">
    <location>
        <begin position="665"/>
        <end position="676"/>
    </location>
</feature>
<dbReference type="SMART" id="SM00112">
    <property type="entry name" value="CA"/>
    <property type="match status" value="2"/>
</dbReference>
<comment type="subcellular location">
    <subcellularLocation>
        <location evidence="1">Membrane</location>
        <topology evidence="1">Single-pass membrane protein</topology>
    </subcellularLocation>
</comment>
<feature type="domain" description="Cadherin" evidence="9">
    <location>
        <begin position="335"/>
        <end position="439"/>
    </location>
</feature>
<evidence type="ECO:0000256" key="2">
    <source>
        <dbReference type="ARBA" id="ARBA00022692"/>
    </source>
</evidence>
<evidence type="ECO:0000256" key="1">
    <source>
        <dbReference type="ARBA" id="ARBA00004167"/>
    </source>
</evidence>
<gene>
    <name evidence="11" type="primary">LOC106074432</name>
</gene>
<dbReference type="PANTHER" id="PTHR24028">
    <property type="entry name" value="CADHERIN-87A"/>
    <property type="match status" value="1"/>
</dbReference>
<feature type="transmembrane region" description="Helical" evidence="7">
    <location>
        <begin position="573"/>
        <end position="595"/>
    </location>
</feature>
<organism evidence="10 11">
    <name type="scientific">Biomphalaria glabrata</name>
    <name type="common">Bloodfluke planorb</name>
    <name type="synonym">Freshwater snail</name>
    <dbReference type="NCBI Taxonomy" id="6526"/>
    <lineage>
        <taxon>Eukaryota</taxon>
        <taxon>Metazoa</taxon>
        <taxon>Spiralia</taxon>
        <taxon>Lophotrochozoa</taxon>
        <taxon>Mollusca</taxon>
        <taxon>Gastropoda</taxon>
        <taxon>Heterobranchia</taxon>
        <taxon>Euthyneura</taxon>
        <taxon>Panpulmonata</taxon>
        <taxon>Hygrophila</taxon>
        <taxon>Lymnaeoidea</taxon>
        <taxon>Planorbidae</taxon>
        <taxon>Biomphalaria</taxon>
    </lineage>
</organism>
<dbReference type="InterPro" id="IPR002126">
    <property type="entry name" value="Cadherin-like_dom"/>
</dbReference>
<keyword evidence="5" id="KW-0106">Calcium</keyword>
<feature type="signal peptide" evidence="8">
    <location>
        <begin position="1"/>
        <end position="19"/>
    </location>
</feature>
<evidence type="ECO:0000256" key="6">
    <source>
        <dbReference type="SAM" id="MobiDB-lite"/>
    </source>
</evidence>
<keyword evidence="2 7" id="KW-0812">Transmembrane</keyword>
<dbReference type="OMA" id="NIAWFTA"/>
<feature type="region of interest" description="Disordered" evidence="6">
    <location>
        <begin position="665"/>
        <end position="717"/>
    </location>
</feature>
<keyword evidence="4" id="KW-0325">Glycoprotein</keyword>
<dbReference type="CDD" id="cd11304">
    <property type="entry name" value="Cadherin_repeat"/>
    <property type="match status" value="2"/>
</dbReference>
<evidence type="ECO:0000313" key="10">
    <source>
        <dbReference type="Proteomes" id="UP001165740"/>
    </source>
</evidence>
<dbReference type="GO" id="GO:0005509">
    <property type="term" value="F:calcium ion binding"/>
    <property type="evidence" value="ECO:0007669"/>
    <property type="project" value="UniProtKB-UniRule"/>
</dbReference>
<keyword evidence="7" id="KW-0472">Membrane</keyword>
<name>A0A9W2ZAA9_BIOGL</name>
<evidence type="ECO:0000256" key="3">
    <source>
        <dbReference type="ARBA" id="ARBA00022989"/>
    </source>
</evidence>
<dbReference type="RefSeq" id="XP_055871926.1">
    <property type="nucleotide sequence ID" value="XM_056015951.1"/>
</dbReference>
<dbReference type="Gene3D" id="2.60.40.60">
    <property type="entry name" value="Cadherins"/>
    <property type="match status" value="4"/>
</dbReference>
<sequence length="717" mass="78522">MWALSLWICVGCSLHRSLATPEITDFTKVVTVKEWTTVNEVLSKIDCHDPDGDKTTSSVLSVSPSGPCSQCFEVLSSPPNEVLQYRAGVGTLDFHAAPSYLLTIACSDLNNEVATEVIEVRVVPNSPPHFDPNKLKVSIGIPSSTPAGSTIYHVDSHDDDGDDVKYSLKVTPTSSASNYQIDPVTGEIKTRVDMRTECRNDVTFEVTMTDGHHTVGPLVIDGKINNPNVAPTARNLNAVVQIPEDGQWTPFTMDFHDGNGDPITYTVTSTNPAALAQFKIDGSNPRIDVASKLNYEDASRRETDLTIQATDGFCSSPPYQLKLKVTDVNEPPQITPAHSSIEVCEGLREIDPGYQVTDEDTQDVQRWSLRPDMYNGNGYFGIDPDSGHLKTLIDYDVDPPALMPPNQIFKVQVSDKGKLNATADVSVTFVDCNDNPPVFVNHFYTYATTECTAKGTKLGTIQATDKDSAREQNNVIYYQGSGGSVSVGTGGEVIVQNPEPAGTVITFNAYAYDRGQTPGPLKSINPTVISVRFTPCPTTTTRTTTPSTKAPNTTHTTAASTTTKIQKKEDTNLPWIILASLLGALMLGLLTFMLWRYGDLIVNFFKGRCCAARNCWTRDKPRLLPRRRGPMQKDVVEKLNTPEVIEPDPPGPGFLFGFWKERFPNDDFKSQPDRRTLPAPGDMDDHYPHTIDTGDKIQDPLSEAADGTSSKKECSVM</sequence>
<accession>A0A9W2ZAA9</accession>
<feature type="region of interest" description="Disordered" evidence="6">
    <location>
        <begin position="535"/>
        <end position="563"/>
    </location>
</feature>
<keyword evidence="8" id="KW-0732">Signal</keyword>
<dbReference type="SUPFAM" id="SSF49313">
    <property type="entry name" value="Cadherin-like"/>
    <property type="match status" value="4"/>
</dbReference>
<evidence type="ECO:0000256" key="8">
    <source>
        <dbReference type="SAM" id="SignalP"/>
    </source>
</evidence>
<proteinExistence type="predicted"/>
<evidence type="ECO:0000313" key="11">
    <source>
        <dbReference type="RefSeq" id="XP_055871926.1"/>
    </source>
</evidence>
<feature type="domain" description="Cadherin" evidence="9">
    <location>
        <begin position="133"/>
        <end position="233"/>
    </location>
</feature>
<feature type="domain" description="Cadherin" evidence="9">
    <location>
        <begin position="254"/>
        <end position="334"/>
    </location>
</feature>
<keyword evidence="10" id="KW-1185">Reference proteome</keyword>
<protein>
    <submittedName>
        <fullName evidence="11">Protocadherin-like protein</fullName>
    </submittedName>
</protein>
<dbReference type="InterPro" id="IPR050174">
    <property type="entry name" value="Protocadherin/Cadherin-CA"/>
</dbReference>
<dbReference type="InterPro" id="IPR015919">
    <property type="entry name" value="Cadherin-like_sf"/>
</dbReference>
<evidence type="ECO:0000256" key="7">
    <source>
        <dbReference type="SAM" id="Phobius"/>
    </source>
</evidence>
<dbReference type="AlphaFoldDB" id="A0A9W2ZAA9"/>